<sequence length="274" mass="31057">MPSPARTRFSLVNVSLWLCTALGCLFGCGPFSVQAQSGDAFVEAVVSHLKITPYLVETLNVTSYPYSFYVQDSIELVNVSVINLLNLHREGPWDLLVDSDGLMHLRGALNLSDVYVRAGYRYHRWFTTLNGHIRLHFPQLKLELHTTLANLTSLELIGFRVASIIPPQVVEFSGATTLFNWIGARRVQNLMDASTSILVENFENFVRTSVTAVMQSKKYSSQRCQQQSEQNQQRNQPQDHQQQRHQDPSIENWGTTANWTDLSNGTEDTLLTRQ</sequence>
<proteinExistence type="predicted"/>
<dbReference type="OrthoDB" id="10498092at2759"/>
<feature type="signal peptide" evidence="2">
    <location>
        <begin position="1"/>
        <end position="35"/>
    </location>
</feature>
<accession>A0A7M7M6Z6</accession>
<dbReference type="Proteomes" id="UP000594260">
    <property type="component" value="Unplaced"/>
</dbReference>
<organism evidence="3 4">
    <name type="scientific">Varroa destructor</name>
    <name type="common">Honeybee mite</name>
    <dbReference type="NCBI Taxonomy" id="109461"/>
    <lineage>
        <taxon>Eukaryota</taxon>
        <taxon>Metazoa</taxon>
        <taxon>Ecdysozoa</taxon>
        <taxon>Arthropoda</taxon>
        <taxon>Chelicerata</taxon>
        <taxon>Arachnida</taxon>
        <taxon>Acari</taxon>
        <taxon>Parasitiformes</taxon>
        <taxon>Mesostigmata</taxon>
        <taxon>Gamasina</taxon>
        <taxon>Dermanyssoidea</taxon>
        <taxon>Varroidae</taxon>
        <taxon>Varroa</taxon>
    </lineage>
</organism>
<keyword evidence="2" id="KW-0732">Signal</keyword>
<name>A0A7M7M6Z6_VARDE</name>
<reference evidence="3" key="1">
    <citation type="submission" date="2021-01" db="UniProtKB">
        <authorList>
            <consortium name="EnsemblMetazoa"/>
        </authorList>
    </citation>
    <scope>IDENTIFICATION</scope>
</reference>
<evidence type="ECO:0000313" key="3">
    <source>
        <dbReference type="EnsemblMetazoa" id="XP_022654203"/>
    </source>
</evidence>
<dbReference type="GeneID" id="111247499"/>
<keyword evidence="4" id="KW-1185">Reference proteome</keyword>
<dbReference type="EnsemblMetazoa" id="XM_022798468">
    <property type="protein sequence ID" value="XP_022654203"/>
    <property type="gene ID" value="LOC111247499"/>
</dbReference>
<feature type="compositionally biased region" description="Low complexity" evidence="1">
    <location>
        <begin position="225"/>
        <end position="240"/>
    </location>
</feature>
<evidence type="ECO:0000313" key="4">
    <source>
        <dbReference type="Proteomes" id="UP000594260"/>
    </source>
</evidence>
<evidence type="ECO:0000256" key="2">
    <source>
        <dbReference type="SAM" id="SignalP"/>
    </source>
</evidence>
<feature type="region of interest" description="Disordered" evidence="1">
    <location>
        <begin position="221"/>
        <end position="274"/>
    </location>
</feature>
<feature type="compositionally biased region" description="Polar residues" evidence="1">
    <location>
        <begin position="252"/>
        <end position="274"/>
    </location>
</feature>
<dbReference type="AlphaFoldDB" id="A0A7M7M6Z6"/>
<dbReference type="InParanoid" id="A0A7M7M6Z6"/>
<dbReference type="KEGG" id="vde:111247499"/>
<evidence type="ECO:0000256" key="1">
    <source>
        <dbReference type="SAM" id="MobiDB-lite"/>
    </source>
</evidence>
<dbReference type="RefSeq" id="XP_022654203.1">
    <property type="nucleotide sequence ID" value="XM_022798468.1"/>
</dbReference>
<protein>
    <submittedName>
        <fullName evidence="3">Uncharacterized protein</fullName>
    </submittedName>
</protein>
<feature type="chain" id="PRO_5029675469" evidence="2">
    <location>
        <begin position="36"/>
        <end position="274"/>
    </location>
</feature>
<dbReference type="PROSITE" id="PS51257">
    <property type="entry name" value="PROKAR_LIPOPROTEIN"/>
    <property type="match status" value="1"/>
</dbReference>